<organism evidence="1 2">
    <name type="scientific">Streptococcus oralis subsp. oralis</name>
    <dbReference type="NCBI Taxonomy" id="1891914"/>
    <lineage>
        <taxon>Bacteria</taxon>
        <taxon>Bacillati</taxon>
        <taxon>Bacillota</taxon>
        <taxon>Bacilli</taxon>
        <taxon>Lactobacillales</taxon>
        <taxon>Streptococcaceae</taxon>
        <taxon>Streptococcus</taxon>
    </lineage>
</organism>
<reference evidence="1 2" key="1">
    <citation type="journal article" date="2016" name="Eur. J. Clin. Microbiol. Infect. Dis.">
        <title>Whole genome sequencing as a tool for phylogenetic analysis of clinical strains of Mitis group streptococci.</title>
        <authorList>
            <person name="Rasmussen L.H."/>
            <person name="Dargis R."/>
            <person name="Hojholt K."/>
            <person name="Christensen J.J."/>
            <person name="Skovgaard O."/>
            <person name="Justesen U.S."/>
            <person name="Rosenvinge F.S."/>
            <person name="Moser C."/>
            <person name="Lukjancenko O."/>
            <person name="Rasmussen S."/>
            <person name="Nielsen X.C."/>
        </authorList>
    </citation>
    <scope>NUCLEOTIDE SEQUENCE [LARGE SCALE GENOMIC DNA]</scope>
    <source>
        <strain evidence="1 2">RH_8610_08</strain>
    </source>
</reference>
<dbReference type="AlphaFoldDB" id="A0A1X1GYU0"/>
<evidence type="ECO:0000313" key="1">
    <source>
        <dbReference type="EMBL" id="ORO52060.1"/>
    </source>
</evidence>
<comment type="caution">
    <text evidence="1">The sequence shown here is derived from an EMBL/GenBank/DDBJ whole genome shotgun (WGS) entry which is preliminary data.</text>
</comment>
<evidence type="ECO:0000313" key="2">
    <source>
        <dbReference type="Proteomes" id="UP000193768"/>
    </source>
</evidence>
<dbReference type="NCBIfam" id="NF033863">
    <property type="entry name" value="immun_TipC_fam"/>
    <property type="match status" value="1"/>
</dbReference>
<dbReference type="InterPro" id="IPR048042">
    <property type="entry name" value="TipC-like"/>
</dbReference>
<gene>
    <name evidence="1" type="ORF">B7722_03425</name>
</gene>
<proteinExistence type="predicted"/>
<dbReference type="Proteomes" id="UP000193768">
    <property type="component" value="Unassembled WGS sequence"/>
</dbReference>
<protein>
    <recommendedName>
        <fullName evidence="3">TipC family immunity protein</fullName>
    </recommendedName>
</protein>
<dbReference type="RefSeq" id="WP_049490013.1">
    <property type="nucleotide sequence ID" value="NZ_NCUJ01000016.1"/>
</dbReference>
<dbReference type="EMBL" id="NCUJ01000016">
    <property type="protein sequence ID" value="ORO52060.1"/>
    <property type="molecule type" value="Genomic_DNA"/>
</dbReference>
<accession>A0A1X1GYU0</accession>
<evidence type="ECO:0008006" key="3">
    <source>
        <dbReference type="Google" id="ProtNLM"/>
    </source>
</evidence>
<sequence length="208" mass="25307">MKKRKFVIFSLLIVLLLSFSGFQYYKYQRVHNIFDEIYYEESDYHNYTFLWKGRAFYKLKSLKFVDNDSQEISIHSIDYKSVDLPNTIQSLGYYFYFGFQEMTKVGIEMRLRLPDTETTINVDYLYDVNNQQLERFMWYHDEKSVRYYHQSQVEAFLTEHGKTADEIRREADEILRHKVLADWTSIYASRFSLDNWGEVTVKDIWRTE</sequence>
<name>A0A1X1GYU0_STROR</name>